<dbReference type="AlphaFoldDB" id="A0A6P4DX60"/>
<evidence type="ECO:0000313" key="2">
    <source>
        <dbReference type="Proteomes" id="UP000515211"/>
    </source>
</evidence>
<feature type="compositionally biased region" description="Low complexity" evidence="1">
    <location>
        <begin position="80"/>
        <end position="93"/>
    </location>
</feature>
<sequence length="219" mass="24278">MTVGGASTSMPIVAPGCLLVEPPSVPAGLARSPSLIFGLLGGGEPDRVENVMREDDSDDEPDHILGDSDEDTSRNPPARQGPSSSGSHQHPPHFSTLNLEAVAQQPDIDPTFEESDHLKYHGICKEFENGCTWMVRITLRQRKGNWEVRRYNGTHTYLATLILSDHRQLNHHVICARIFPLVRADVAVTIKVLQEATEATYGFKPSYRKVWMEKQKAVA</sequence>
<feature type="region of interest" description="Disordered" evidence="1">
    <location>
        <begin position="46"/>
        <end position="94"/>
    </location>
</feature>
<dbReference type="KEGG" id="adu:107496820"/>
<evidence type="ECO:0000313" key="3">
    <source>
        <dbReference type="RefSeq" id="XP_015973636.1"/>
    </source>
</evidence>
<reference evidence="3" key="2">
    <citation type="submission" date="2025-08" db="UniProtKB">
        <authorList>
            <consortium name="RefSeq"/>
        </authorList>
    </citation>
    <scope>IDENTIFICATION</scope>
    <source>
        <tissue evidence="3">Whole plant</tissue>
    </source>
</reference>
<dbReference type="Proteomes" id="UP000515211">
    <property type="component" value="Chromosome 7"/>
</dbReference>
<protein>
    <submittedName>
        <fullName evidence="3">Uncharacterized protein LOC107496820</fullName>
    </submittedName>
</protein>
<accession>A0A6P4DX60</accession>
<reference evidence="2" key="1">
    <citation type="journal article" date="2016" name="Nat. Genet.">
        <title>The genome sequences of Arachis duranensis and Arachis ipaensis, the diploid ancestors of cultivated peanut.</title>
        <authorList>
            <person name="Bertioli D.J."/>
            <person name="Cannon S.B."/>
            <person name="Froenicke L."/>
            <person name="Huang G."/>
            <person name="Farmer A.D."/>
            <person name="Cannon E.K."/>
            <person name="Liu X."/>
            <person name="Gao D."/>
            <person name="Clevenger J."/>
            <person name="Dash S."/>
            <person name="Ren L."/>
            <person name="Moretzsohn M.C."/>
            <person name="Shirasawa K."/>
            <person name="Huang W."/>
            <person name="Vidigal B."/>
            <person name="Abernathy B."/>
            <person name="Chu Y."/>
            <person name="Niederhuth C.E."/>
            <person name="Umale P."/>
            <person name="Araujo A.C."/>
            <person name="Kozik A."/>
            <person name="Kim K.D."/>
            <person name="Burow M.D."/>
            <person name="Varshney R.K."/>
            <person name="Wang X."/>
            <person name="Zhang X."/>
            <person name="Barkley N."/>
            <person name="Guimaraes P.M."/>
            <person name="Isobe S."/>
            <person name="Guo B."/>
            <person name="Liao B."/>
            <person name="Stalker H.T."/>
            <person name="Schmitz R.J."/>
            <person name="Scheffler B.E."/>
            <person name="Leal-Bertioli S.C."/>
            <person name="Xun X."/>
            <person name="Jackson S.A."/>
            <person name="Michelmore R."/>
            <person name="Ozias-Akins P."/>
        </authorList>
    </citation>
    <scope>NUCLEOTIDE SEQUENCE [LARGE SCALE GENOMIC DNA]</scope>
    <source>
        <strain evidence="2">cv. V14167</strain>
    </source>
</reference>
<proteinExistence type="predicted"/>
<evidence type="ECO:0000256" key="1">
    <source>
        <dbReference type="SAM" id="MobiDB-lite"/>
    </source>
</evidence>
<name>A0A6P4DX60_ARADU</name>
<gene>
    <name evidence="3" type="primary">LOC107496820</name>
</gene>
<organism evidence="2 3">
    <name type="scientific">Arachis duranensis</name>
    <name type="common">Wild peanut</name>
    <dbReference type="NCBI Taxonomy" id="130453"/>
    <lineage>
        <taxon>Eukaryota</taxon>
        <taxon>Viridiplantae</taxon>
        <taxon>Streptophyta</taxon>
        <taxon>Embryophyta</taxon>
        <taxon>Tracheophyta</taxon>
        <taxon>Spermatophyta</taxon>
        <taxon>Magnoliopsida</taxon>
        <taxon>eudicotyledons</taxon>
        <taxon>Gunneridae</taxon>
        <taxon>Pentapetalae</taxon>
        <taxon>rosids</taxon>
        <taxon>fabids</taxon>
        <taxon>Fabales</taxon>
        <taxon>Fabaceae</taxon>
        <taxon>Papilionoideae</taxon>
        <taxon>50 kb inversion clade</taxon>
        <taxon>dalbergioids sensu lato</taxon>
        <taxon>Dalbergieae</taxon>
        <taxon>Pterocarpus clade</taxon>
        <taxon>Arachis</taxon>
    </lineage>
</organism>
<dbReference type="GeneID" id="107496820"/>
<keyword evidence="2" id="KW-1185">Reference proteome</keyword>
<dbReference type="RefSeq" id="XP_015973636.1">
    <property type="nucleotide sequence ID" value="XM_016118150.1"/>
</dbReference>